<evidence type="ECO:0000256" key="2">
    <source>
        <dbReference type="SAM" id="Phobius"/>
    </source>
</evidence>
<reference evidence="4" key="1">
    <citation type="submission" date="2013-07" db="EMBL/GenBank/DDBJ databases">
        <title>The genome of Eucalyptus grandis.</title>
        <authorList>
            <person name="Schmutz J."/>
            <person name="Hayes R."/>
            <person name="Myburg A."/>
            <person name="Tuskan G."/>
            <person name="Grattapaglia D."/>
            <person name="Rokhsar D.S."/>
        </authorList>
    </citation>
    <scope>NUCLEOTIDE SEQUENCE</scope>
    <source>
        <tissue evidence="4">Leaf extractions</tissue>
    </source>
</reference>
<dbReference type="KEGG" id="egr:104448402"/>
<dbReference type="Pfam" id="PF05553">
    <property type="entry name" value="DUF761"/>
    <property type="match status" value="1"/>
</dbReference>
<keyword evidence="2" id="KW-1133">Transmembrane helix</keyword>
<dbReference type="Pfam" id="PF14364">
    <property type="entry name" value="DUF4408"/>
    <property type="match status" value="1"/>
</dbReference>
<dbReference type="AlphaFoldDB" id="A0A059BN25"/>
<keyword evidence="2" id="KW-0812">Transmembrane</keyword>
<dbReference type="STRING" id="71139.A0A059BN25"/>
<dbReference type="PANTHER" id="PTHR33098">
    <property type="entry name" value="COTTON FIBER (DUF761)"/>
    <property type="match status" value="1"/>
</dbReference>
<protein>
    <recommendedName>
        <fullName evidence="3">DUF4408 domain-containing protein</fullName>
    </recommendedName>
</protein>
<dbReference type="InParanoid" id="A0A059BN25"/>
<feature type="transmembrane region" description="Helical" evidence="2">
    <location>
        <begin position="63"/>
        <end position="82"/>
    </location>
</feature>
<name>A0A059BN25_EUCGR</name>
<feature type="compositionally biased region" description="Basic and acidic residues" evidence="1">
    <location>
        <begin position="317"/>
        <end position="328"/>
    </location>
</feature>
<sequence>MAIFFSSKGSGASWVLSLKVLLASTLALSAALLLKLSLPAISAFLTSDLPSLYALLLACLRPLYLYILINCIIISIVASSKLHHKADDEHHSAPEVAGAEYVAAAAYAAPPAEAVVVRDPAGDLKVPVVSAEYGVYGGVYDPRSVKAVDDDAYGGDGGGGLVAEVEKTVDEAAVAADGGYELAVPEPASPLLRNDSSDFSFFNPNEDRGEKPPVSTRFGHRKSAKSSPEVGRQLRVSRPKRNDTLESTWRTITDGRAVPLARHLRKSDTWDSHARRDDESSPASPAKMKKSETFGTRPAAAASSDRPASPSPGSGKLRREPSLGQDDLNRRVEAFIRKFNEQMWLQRQESLNQFQEMINRGAG</sequence>
<dbReference type="InterPro" id="IPR025520">
    <property type="entry name" value="DUF4408"/>
</dbReference>
<dbReference type="EMBL" id="KK198758">
    <property type="protein sequence ID" value="KCW67291.1"/>
    <property type="molecule type" value="Genomic_DNA"/>
</dbReference>
<feature type="domain" description="DUF4408" evidence="3">
    <location>
        <begin position="50"/>
        <end position="82"/>
    </location>
</feature>
<evidence type="ECO:0000313" key="4">
    <source>
        <dbReference type="EMBL" id="KCW67291.1"/>
    </source>
</evidence>
<feature type="compositionally biased region" description="Basic and acidic residues" evidence="1">
    <location>
        <begin position="266"/>
        <end position="279"/>
    </location>
</feature>
<dbReference type="InterPro" id="IPR008480">
    <property type="entry name" value="DUF761_pln"/>
</dbReference>
<dbReference type="OMA" id="SDTWDTH"/>
<proteinExistence type="predicted"/>
<organism evidence="4">
    <name type="scientific">Eucalyptus grandis</name>
    <name type="common">Flooded gum</name>
    <dbReference type="NCBI Taxonomy" id="71139"/>
    <lineage>
        <taxon>Eukaryota</taxon>
        <taxon>Viridiplantae</taxon>
        <taxon>Streptophyta</taxon>
        <taxon>Embryophyta</taxon>
        <taxon>Tracheophyta</taxon>
        <taxon>Spermatophyta</taxon>
        <taxon>Magnoliopsida</taxon>
        <taxon>eudicotyledons</taxon>
        <taxon>Gunneridae</taxon>
        <taxon>Pentapetalae</taxon>
        <taxon>rosids</taxon>
        <taxon>malvids</taxon>
        <taxon>Myrtales</taxon>
        <taxon>Myrtaceae</taxon>
        <taxon>Myrtoideae</taxon>
        <taxon>Eucalypteae</taxon>
        <taxon>Eucalyptus</taxon>
    </lineage>
</organism>
<feature type="region of interest" description="Disordered" evidence="1">
    <location>
        <begin position="266"/>
        <end position="328"/>
    </location>
</feature>
<evidence type="ECO:0000259" key="3">
    <source>
        <dbReference type="Pfam" id="PF14364"/>
    </source>
</evidence>
<dbReference type="Gramene" id="KCW67291">
    <property type="protein sequence ID" value="KCW67291"/>
    <property type="gene ID" value="EUGRSUZ_F01080"/>
</dbReference>
<feature type="compositionally biased region" description="Low complexity" evidence="1">
    <location>
        <begin position="297"/>
        <end position="315"/>
    </location>
</feature>
<keyword evidence="2" id="KW-0472">Membrane</keyword>
<dbReference type="eggNOG" id="ENOG502QU3V">
    <property type="taxonomic scope" value="Eukaryota"/>
</dbReference>
<gene>
    <name evidence="4" type="ORF">EUGRSUZ_F01080</name>
</gene>
<dbReference type="PANTHER" id="PTHR33098:SF117">
    <property type="entry name" value="COTTON FIBER (DUF761)"/>
    <property type="match status" value="1"/>
</dbReference>
<dbReference type="OrthoDB" id="1933168at2759"/>
<feature type="region of interest" description="Disordered" evidence="1">
    <location>
        <begin position="187"/>
        <end position="250"/>
    </location>
</feature>
<evidence type="ECO:0000256" key="1">
    <source>
        <dbReference type="SAM" id="MobiDB-lite"/>
    </source>
</evidence>
<accession>A0A059BN25</accession>